<evidence type="ECO:0000313" key="1">
    <source>
        <dbReference type="EMBL" id="CDW29450.1"/>
    </source>
</evidence>
<organism evidence="1">
    <name type="scientific">Lepeophtheirus salmonis</name>
    <name type="common">Salmon louse</name>
    <name type="synonym">Caligus salmonis</name>
    <dbReference type="NCBI Taxonomy" id="72036"/>
    <lineage>
        <taxon>Eukaryota</taxon>
        <taxon>Metazoa</taxon>
        <taxon>Ecdysozoa</taxon>
        <taxon>Arthropoda</taxon>
        <taxon>Crustacea</taxon>
        <taxon>Multicrustacea</taxon>
        <taxon>Hexanauplia</taxon>
        <taxon>Copepoda</taxon>
        <taxon>Siphonostomatoida</taxon>
        <taxon>Caligidae</taxon>
        <taxon>Lepeophtheirus</taxon>
    </lineage>
</organism>
<proteinExistence type="predicted"/>
<protein>
    <submittedName>
        <fullName evidence="1">Uncharacterized protein</fullName>
    </submittedName>
</protein>
<accession>A0A0K2TUG4</accession>
<dbReference type="EMBL" id="HACA01012089">
    <property type="protein sequence ID" value="CDW29450.1"/>
    <property type="molecule type" value="Transcribed_RNA"/>
</dbReference>
<dbReference type="AlphaFoldDB" id="A0A0K2TUG4"/>
<name>A0A0K2TUG4_LEPSM</name>
<feature type="non-terminal residue" evidence="1">
    <location>
        <position position="1"/>
    </location>
</feature>
<reference evidence="1" key="1">
    <citation type="submission" date="2014-05" db="EMBL/GenBank/DDBJ databases">
        <authorList>
            <person name="Chronopoulou M."/>
        </authorList>
    </citation>
    <scope>NUCLEOTIDE SEQUENCE</scope>
    <source>
        <tissue evidence="1">Whole organism</tissue>
    </source>
</reference>
<sequence length="47" mass="5222">GEELFSDNEVPYDYSRVCSLFLQHGDVSVRVLTNEGISKIQDTSTGD</sequence>